<dbReference type="Proteomes" id="UP001183410">
    <property type="component" value="Unassembled WGS sequence"/>
</dbReference>
<accession>A0ABU2JZZ9</accession>
<evidence type="ECO:0000313" key="2">
    <source>
        <dbReference type="Proteomes" id="UP001183410"/>
    </source>
</evidence>
<reference evidence="2" key="1">
    <citation type="submission" date="2023-07" db="EMBL/GenBank/DDBJ databases">
        <title>30 novel species of actinomycetes from the DSMZ collection.</title>
        <authorList>
            <person name="Nouioui I."/>
        </authorList>
    </citation>
    <scope>NUCLEOTIDE SEQUENCE [LARGE SCALE GENOMIC DNA]</scope>
    <source>
        <strain evidence="2">DSM 44915</strain>
    </source>
</reference>
<gene>
    <name evidence="1" type="ORF">RM844_30340</name>
</gene>
<keyword evidence="2" id="KW-1185">Reference proteome</keyword>
<sequence length="92" mass="9855">MATVRIQIDYAGVGRLAKGDELRADLQRRAERVRAAAQAAAPEMTTGQIEVDATTRVGRDRVRGIVTARHPGVLHAEARHRFLGGAIDAAGN</sequence>
<organism evidence="1 2">
    <name type="scientific">Streptomyces chisholmiae</name>
    <dbReference type="NCBI Taxonomy" id="3075540"/>
    <lineage>
        <taxon>Bacteria</taxon>
        <taxon>Bacillati</taxon>
        <taxon>Actinomycetota</taxon>
        <taxon>Actinomycetes</taxon>
        <taxon>Kitasatosporales</taxon>
        <taxon>Streptomycetaceae</taxon>
        <taxon>Streptomyces</taxon>
    </lineage>
</organism>
<comment type="caution">
    <text evidence="1">The sequence shown here is derived from an EMBL/GenBank/DDBJ whole genome shotgun (WGS) entry which is preliminary data.</text>
</comment>
<dbReference type="RefSeq" id="WP_311670646.1">
    <property type="nucleotide sequence ID" value="NZ_JAVREO010000029.1"/>
</dbReference>
<proteinExistence type="predicted"/>
<protein>
    <submittedName>
        <fullName evidence="1">Uncharacterized protein</fullName>
    </submittedName>
</protein>
<name>A0ABU2JZZ9_9ACTN</name>
<dbReference type="EMBL" id="JAVREO010000029">
    <property type="protein sequence ID" value="MDT0270581.1"/>
    <property type="molecule type" value="Genomic_DNA"/>
</dbReference>
<evidence type="ECO:0000313" key="1">
    <source>
        <dbReference type="EMBL" id="MDT0270581.1"/>
    </source>
</evidence>